<name>A0A9N9SSL9_DIABA</name>
<organism evidence="1 2">
    <name type="scientific">Diabrotica balteata</name>
    <name type="common">Banded cucumber beetle</name>
    <dbReference type="NCBI Taxonomy" id="107213"/>
    <lineage>
        <taxon>Eukaryota</taxon>
        <taxon>Metazoa</taxon>
        <taxon>Ecdysozoa</taxon>
        <taxon>Arthropoda</taxon>
        <taxon>Hexapoda</taxon>
        <taxon>Insecta</taxon>
        <taxon>Pterygota</taxon>
        <taxon>Neoptera</taxon>
        <taxon>Endopterygota</taxon>
        <taxon>Coleoptera</taxon>
        <taxon>Polyphaga</taxon>
        <taxon>Cucujiformia</taxon>
        <taxon>Chrysomeloidea</taxon>
        <taxon>Chrysomelidae</taxon>
        <taxon>Galerucinae</taxon>
        <taxon>Diabroticina</taxon>
        <taxon>Diabroticites</taxon>
        <taxon>Diabrotica</taxon>
    </lineage>
</organism>
<proteinExistence type="predicted"/>
<dbReference type="EMBL" id="OU898278">
    <property type="protein sequence ID" value="CAG9831209.1"/>
    <property type="molecule type" value="Genomic_DNA"/>
</dbReference>
<keyword evidence="2" id="KW-1185">Reference proteome</keyword>
<dbReference type="AlphaFoldDB" id="A0A9N9SSL9"/>
<dbReference type="OrthoDB" id="6807535at2759"/>
<evidence type="ECO:0000313" key="2">
    <source>
        <dbReference type="Proteomes" id="UP001153709"/>
    </source>
</evidence>
<sequence>MEVKQEDSDETCQAEIYYHAVDDGLLDICKIEVKEEPKRESTQDTFDYVASTKIPIKTEIEPAEHKLTSLERRTNPSVMG</sequence>
<dbReference type="Proteomes" id="UP001153709">
    <property type="component" value="Chromosome 3"/>
</dbReference>
<protein>
    <submittedName>
        <fullName evidence="1">Uncharacterized protein</fullName>
    </submittedName>
</protein>
<gene>
    <name evidence="1" type="ORF">DIABBA_LOCUS4824</name>
</gene>
<evidence type="ECO:0000313" key="1">
    <source>
        <dbReference type="EMBL" id="CAG9831209.1"/>
    </source>
</evidence>
<reference evidence="1" key="1">
    <citation type="submission" date="2022-01" db="EMBL/GenBank/DDBJ databases">
        <authorList>
            <person name="King R."/>
        </authorList>
    </citation>
    <scope>NUCLEOTIDE SEQUENCE</scope>
</reference>
<accession>A0A9N9SSL9</accession>